<dbReference type="GO" id="GO:0006313">
    <property type="term" value="P:DNA transposition"/>
    <property type="evidence" value="ECO:0007669"/>
    <property type="project" value="InterPro"/>
</dbReference>
<evidence type="ECO:0000259" key="1">
    <source>
        <dbReference type="SMART" id="SM01321"/>
    </source>
</evidence>
<dbReference type="SMART" id="SM01321">
    <property type="entry name" value="Y1_Tnp"/>
    <property type="match status" value="1"/>
</dbReference>
<dbReference type="Gene3D" id="3.30.70.1290">
    <property type="entry name" value="Transposase IS200-like"/>
    <property type="match status" value="1"/>
</dbReference>
<sequence>MPRRSGLDSSEVFHVFNRGADRQDIFVSDRDQRWFELLLAEMVAERGVLVHAYALMTNHYHLILQAVGKRLSEAMYFLGKEYALYFNDTTDRSGPLCDSRFNAVPIVDSNMLMVEGRYVHRNPIDIVGVRALPSYRYSSLPAYLGSRPTPDWLTTGALLAPFLGDRAAYLDFVQRAHPTDAQYSGARPPLRPATIDDVCNAVAACAGIEPESLRAVRRGCRNDPRSLVAVLALELRVASAAFVAEVVGFSSSQTVRNAAARGRARLAVDPSFRQFRERVLRQLSGQVGYDAPGAA</sequence>
<gene>
    <name evidence="2" type="ORF">YM304_09280</name>
</gene>
<dbReference type="SUPFAM" id="SSF143422">
    <property type="entry name" value="Transposase IS200-like"/>
    <property type="match status" value="1"/>
</dbReference>
<reference evidence="2 3" key="1">
    <citation type="journal article" date="2013" name="Int. J. Syst. Evol. Microbiol.">
        <title>Ilumatobacter nonamiense sp. nov. and Ilumatobacter coccineum sp. nov., isolated from seashore sand.</title>
        <authorList>
            <person name="Matsumoto A."/>
            <person name="Kasai H."/>
            <person name="Matsuo Y."/>
            <person name="Shizuri Y."/>
            <person name="Ichikawa N."/>
            <person name="Fujita N."/>
            <person name="Omura S."/>
            <person name="Takahashi Y."/>
        </authorList>
    </citation>
    <scope>NUCLEOTIDE SEQUENCE [LARGE SCALE GENOMIC DNA]</scope>
    <source>
        <strain evidence="3">NBRC 103263 / KCTC 29153 / YM16-304</strain>
    </source>
</reference>
<dbReference type="OrthoDB" id="9814067at2"/>
<accession>A0A6C7E4Y3</accession>
<dbReference type="PANTHER" id="PTHR34322:SF2">
    <property type="entry name" value="TRANSPOSASE IS200-LIKE DOMAIN-CONTAINING PROTEIN"/>
    <property type="match status" value="1"/>
</dbReference>
<dbReference type="AlphaFoldDB" id="A0A6C7E4Y3"/>
<name>A0A6C7E4Y3_ILUCY</name>
<dbReference type="InterPro" id="IPR002686">
    <property type="entry name" value="Transposase_17"/>
</dbReference>
<dbReference type="InterPro" id="IPR010921">
    <property type="entry name" value="Trp_repressor/repl_initiator"/>
</dbReference>
<keyword evidence="3" id="KW-1185">Reference proteome</keyword>
<dbReference type="RefSeq" id="WP_015440489.1">
    <property type="nucleotide sequence ID" value="NC_020520.1"/>
</dbReference>
<dbReference type="KEGG" id="aym:YM304_09280"/>
<proteinExistence type="predicted"/>
<dbReference type="GO" id="GO:0004803">
    <property type="term" value="F:transposase activity"/>
    <property type="evidence" value="ECO:0007669"/>
    <property type="project" value="InterPro"/>
</dbReference>
<dbReference type="PANTHER" id="PTHR34322">
    <property type="entry name" value="TRANSPOSASE, Y1_TNP DOMAIN-CONTAINING"/>
    <property type="match status" value="1"/>
</dbReference>
<dbReference type="SUPFAM" id="SSF48295">
    <property type="entry name" value="TrpR-like"/>
    <property type="match status" value="1"/>
</dbReference>
<dbReference type="Proteomes" id="UP000011863">
    <property type="component" value="Chromosome"/>
</dbReference>
<dbReference type="GO" id="GO:0043565">
    <property type="term" value="F:sequence-specific DNA binding"/>
    <property type="evidence" value="ECO:0007669"/>
    <property type="project" value="InterPro"/>
</dbReference>
<organism evidence="2 3">
    <name type="scientific">Ilumatobacter coccineus (strain NBRC 103263 / KCTC 29153 / YM16-304)</name>
    <dbReference type="NCBI Taxonomy" id="1313172"/>
    <lineage>
        <taxon>Bacteria</taxon>
        <taxon>Bacillati</taxon>
        <taxon>Actinomycetota</taxon>
        <taxon>Acidimicrobiia</taxon>
        <taxon>Acidimicrobiales</taxon>
        <taxon>Ilumatobacteraceae</taxon>
        <taxon>Ilumatobacter</taxon>
    </lineage>
</organism>
<evidence type="ECO:0000313" key="2">
    <source>
        <dbReference type="EMBL" id="BAN01242.1"/>
    </source>
</evidence>
<dbReference type="EMBL" id="AP012057">
    <property type="protein sequence ID" value="BAN01242.1"/>
    <property type="molecule type" value="Genomic_DNA"/>
</dbReference>
<feature type="domain" description="Transposase IS200-like" evidence="1">
    <location>
        <begin position="8"/>
        <end position="122"/>
    </location>
</feature>
<dbReference type="InterPro" id="IPR036515">
    <property type="entry name" value="Transposase_17_sf"/>
</dbReference>
<evidence type="ECO:0000313" key="3">
    <source>
        <dbReference type="Proteomes" id="UP000011863"/>
    </source>
</evidence>
<protein>
    <recommendedName>
        <fullName evidence="1">Transposase IS200-like domain-containing protein</fullName>
    </recommendedName>
</protein>